<comment type="caution">
    <text evidence="4">The sequence shown here is derived from an EMBL/GenBank/DDBJ whole genome shotgun (WGS) entry which is preliminary data.</text>
</comment>
<accession>A0A430FSQ6</accession>
<organism evidence="4 5">
    <name type="scientific">Bifidobacterium dolichotidis</name>
    <dbReference type="NCBI Taxonomy" id="2306976"/>
    <lineage>
        <taxon>Bacteria</taxon>
        <taxon>Bacillati</taxon>
        <taxon>Actinomycetota</taxon>
        <taxon>Actinomycetes</taxon>
        <taxon>Bifidobacteriales</taxon>
        <taxon>Bifidobacteriaceae</taxon>
        <taxon>Bifidobacterium</taxon>
    </lineage>
</organism>
<feature type="chain" id="PRO_5019519505" evidence="3">
    <location>
        <begin position="24"/>
        <end position="184"/>
    </location>
</feature>
<feature type="region of interest" description="Disordered" evidence="2">
    <location>
        <begin position="32"/>
        <end position="55"/>
    </location>
</feature>
<keyword evidence="5" id="KW-1185">Reference proteome</keyword>
<dbReference type="Proteomes" id="UP000287609">
    <property type="component" value="Unassembled WGS sequence"/>
</dbReference>
<protein>
    <submittedName>
        <fullName evidence="4">Uncharacterized protein</fullName>
    </submittedName>
</protein>
<keyword evidence="1 3" id="KW-0732">Signal</keyword>
<evidence type="ECO:0000256" key="1">
    <source>
        <dbReference type="ARBA" id="ARBA00022729"/>
    </source>
</evidence>
<name>A0A430FSQ6_9BIFI</name>
<reference evidence="4 5" key="1">
    <citation type="submission" date="2018-09" db="EMBL/GenBank/DDBJ databases">
        <title>Characterization of the phylogenetic diversity of five novel species belonging to the genus Bifidobacterium.</title>
        <authorList>
            <person name="Lugli G.A."/>
            <person name="Duranti S."/>
            <person name="Milani C."/>
        </authorList>
    </citation>
    <scope>NUCLEOTIDE SEQUENCE [LARGE SCALE GENOMIC DNA]</scope>
    <source>
        <strain evidence="4 5">2036B</strain>
    </source>
</reference>
<feature type="signal peptide" evidence="3">
    <location>
        <begin position="1"/>
        <end position="23"/>
    </location>
</feature>
<sequence length="184" mass="19742">MKKKIVDLIACALCASLAVFALAGCGGNTGGDQGGNSSANAPAEESKPSIPAQTITNENGDLYTIEITDHEFTDGKYGEILLVTVNIKNVSDKEQKIQRTLQDRCYQGPDQKTINGSPLSDEVKKGMLKWDDTLAAGKAGDMKLGFYAKDIKKGDPVTLEFYGYTSATSHAAFEIPTKKEVTTK</sequence>
<gene>
    <name evidence="4" type="ORF">D2E26_0479</name>
</gene>
<dbReference type="RefSeq" id="WP_164515828.1">
    <property type="nucleotide sequence ID" value="NZ_QXGM01000001.1"/>
</dbReference>
<dbReference type="PROSITE" id="PS51257">
    <property type="entry name" value="PROKAR_LIPOPROTEIN"/>
    <property type="match status" value="1"/>
</dbReference>
<dbReference type="EMBL" id="QXGM01000001">
    <property type="protein sequence ID" value="RSX55916.1"/>
    <property type="molecule type" value="Genomic_DNA"/>
</dbReference>
<evidence type="ECO:0000256" key="2">
    <source>
        <dbReference type="SAM" id="MobiDB-lite"/>
    </source>
</evidence>
<proteinExistence type="predicted"/>
<dbReference type="InterPro" id="IPR029050">
    <property type="entry name" value="Immunoprotect_excell_Ig-like"/>
</dbReference>
<dbReference type="Gene3D" id="2.60.40.1240">
    <property type="match status" value="1"/>
</dbReference>
<evidence type="ECO:0000256" key="3">
    <source>
        <dbReference type="SAM" id="SignalP"/>
    </source>
</evidence>
<evidence type="ECO:0000313" key="5">
    <source>
        <dbReference type="Proteomes" id="UP000287609"/>
    </source>
</evidence>
<evidence type="ECO:0000313" key="4">
    <source>
        <dbReference type="EMBL" id="RSX55916.1"/>
    </source>
</evidence>
<dbReference type="AlphaFoldDB" id="A0A430FSQ6"/>